<evidence type="ECO:0000313" key="8">
    <source>
        <dbReference type="EMBL" id="CUH46936.1"/>
    </source>
</evidence>
<dbReference type="InterPro" id="IPR050492">
    <property type="entry name" value="Bact_metal-bind_prot9"/>
</dbReference>
<dbReference type="PANTHER" id="PTHR42953">
    <property type="entry name" value="HIGH-AFFINITY ZINC UPTAKE SYSTEM PROTEIN ZNUA-RELATED"/>
    <property type="match status" value="1"/>
</dbReference>
<dbReference type="EMBL" id="CYPU01000018">
    <property type="protein sequence ID" value="CUH46936.1"/>
    <property type="molecule type" value="Genomic_DNA"/>
</dbReference>
<dbReference type="RefSeq" id="WP_058276688.1">
    <property type="nucleotide sequence ID" value="NZ_CYPU01000018.1"/>
</dbReference>
<protein>
    <recommendedName>
        <fullName evidence="2">High-affinity zinc uptake system protein ZnuA</fullName>
    </recommendedName>
</protein>
<keyword evidence="5" id="KW-0406">Ion transport</keyword>
<feature type="compositionally biased region" description="Basic and acidic residues" evidence="6">
    <location>
        <begin position="194"/>
        <end position="218"/>
    </location>
</feature>
<feature type="signal peptide" evidence="7">
    <location>
        <begin position="1"/>
        <end position="21"/>
    </location>
</feature>
<dbReference type="Pfam" id="PF01297">
    <property type="entry name" value="ZnuA"/>
    <property type="match status" value="1"/>
</dbReference>
<keyword evidence="3" id="KW-0813">Transport</keyword>
<evidence type="ECO:0000256" key="3">
    <source>
        <dbReference type="ARBA" id="ARBA00022448"/>
    </source>
</evidence>
<dbReference type="SUPFAM" id="SSF53807">
    <property type="entry name" value="Helical backbone' metal receptor"/>
    <property type="match status" value="1"/>
</dbReference>
<gene>
    <name evidence="8" type="primary">znuA</name>
    <name evidence="8" type="ORF">RUA4292_01103</name>
</gene>
<feature type="compositionally biased region" description="Basic and acidic residues" evidence="6">
    <location>
        <begin position="179"/>
        <end position="188"/>
    </location>
</feature>
<dbReference type="InterPro" id="IPR006127">
    <property type="entry name" value="ZnuA-like"/>
</dbReference>
<sequence>MSRKLLPVSITAALMGGTAMADVPNVAVDIAPVHSLVARVMEGVGAPNLIVQAGASPHEYNLRPSEAAALQNADLVFWIGEDLTPWMEGAVENLANGATVTPLLEADGTVLLDFREGALFEAHDHGDDELAEGDDHDDHGHEDHAEDKAHDDHDHGDEHAEGEDHDDHDHEDHADENDHDDHDHGDEHAEGDDHDDHGDEHAGHDDHHDHAHGDHDPHAWLSPENANTWLNVIAAQLSAADPDNAGAYFANAAAAREEMAALSAEINQALEPVRGGNFIVFHDAYQYFENAFDFPASGAISIGDASDPSPARIAEVQGRIREEGINCVLSEPQFNPGIVATVLDGTEANTGVIDPLGSDLEPGAKLYPQMIRNIAKTLAECL</sequence>
<evidence type="ECO:0000256" key="4">
    <source>
        <dbReference type="ARBA" id="ARBA00022729"/>
    </source>
</evidence>
<dbReference type="PANTHER" id="PTHR42953:SF3">
    <property type="entry name" value="HIGH-AFFINITY ZINC UPTAKE SYSTEM PROTEIN ZNUA"/>
    <property type="match status" value="1"/>
</dbReference>
<reference evidence="8 9" key="1">
    <citation type="submission" date="2015-09" db="EMBL/GenBank/DDBJ databases">
        <authorList>
            <consortium name="Swine Surveillance"/>
        </authorList>
    </citation>
    <scope>NUCLEOTIDE SEQUENCE [LARGE SCALE GENOMIC DNA]</scope>
    <source>
        <strain evidence="8 9">CECT 4292</strain>
    </source>
</reference>
<comment type="similarity">
    <text evidence="1">Belongs to the bacterial solute-binding protein 9 family.</text>
</comment>
<name>A0A0P1EXQ6_9RHOB</name>
<evidence type="ECO:0000256" key="5">
    <source>
        <dbReference type="ARBA" id="ARBA00022906"/>
    </source>
</evidence>
<dbReference type="AlphaFoldDB" id="A0A0P1EXQ6"/>
<organism evidence="8 9">
    <name type="scientific">Ruegeria atlantica</name>
    <dbReference type="NCBI Taxonomy" id="81569"/>
    <lineage>
        <taxon>Bacteria</taxon>
        <taxon>Pseudomonadati</taxon>
        <taxon>Pseudomonadota</taxon>
        <taxon>Alphaproteobacteria</taxon>
        <taxon>Rhodobacterales</taxon>
        <taxon>Roseobacteraceae</taxon>
        <taxon>Ruegeria</taxon>
    </lineage>
</organism>
<proteinExistence type="inferred from homology"/>
<feature type="compositionally biased region" description="Basic and acidic residues" evidence="6">
    <location>
        <begin position="136"/>
        <end position="159"/>
    </location>
</feature>
<evidence type="ECO:0000256" key="2">
    <source>
        <dbReference type="ARBA" id="ARBA00015915"/>
    </source>
</evidence>
<dbReference type="GeneID" id="55492373"/>
<dbReference type="Proteomes" id="UP000050783">
    <property type="component" value="Unassembled WGS sequence"/>
</dbReference>
<evidence type="ECO:0000256" key="6">
    <source>
        <dbReference type="SAM" id="MobiDB-lite"/>
    </source>
</evidence>
<dbReference type="GO" id="GO:0046872">
    <property type="term" value="F:metal ion binding"/>
    <property type="evidence" value="ECO:0007669"/>
    <property type="project" value="InterPro"/>
</dbReference>
<feature type="region of interest" description="Disordered" evidence="6">
    <location>
        <begin position="126"/>
        <end position="222"/>
    </location>
</feature>
<evidence type="ECO:0000313" key="9">
    <source>
        <dbReference type="Proteomes" id="UP000050783"/>
    </source>
</evidence>
<evidence type="ECO:0000256" key="7">
    <source>
        <dbReference type="SAM" id="SignalP"/>
    </source>
</evidence>
<accession>A0A0P1EXQ6</accession>
<feature type="chain" id="PRO_5006062026" description="High-affinity zinc uptake system protein ZnuA" evidence="7">
    <location>
        <begin position="22"/>
        <end position="382"/>
    </location>
</feature>
<keyword evidence="5" id="KW-0864">Zinc transport</keyword>
<dbReference type="GO" id="GO:0006829">
    <property type="term" value="P:zinc ion transport"/>
    <property type="evidence" value="ECO:0007669"/>
    <property type="project" value="UniProtKB-KW"/>
</dbReference>
<dbReference type="Gene3D" id="3.40.50.1980">
    <property type="entry name" value="Nitrogenase molybdenum iron protein domain"/>
    <property type="match status" value="3"/>
</dbReference>
<keyword evidence="5" id="KW-0862">Zinc</keyword>
<keyword evidence="4 7" id="KW-0732">Signal</keyword>
<dbReference type="STRING" id="81569.RUM4293_00810"/>
<evidence type="ECO:0000256" key="1">
    <source>
        <dbReference type="ARBA" id="ARBA00011028"/>
    </source>
</evidence>
<dbReference type="OrthoDB" id="7346865at2"/>